<evidence type="ECO:0000313" key="1">
    <source>
        <dbReference type="EMBL" id="SEJ22106.1"/>
    </source>
</evidence>
<proteinExistence type="predicted"/>
<dbReference type="RefSeq" id="WP_074732745.1">
    <property type="nucleotide sequence ID" value="NZ_FNYK01000077.1"/>
</dbReference>
<protein>
    <submittedName>
        <fullName evidence="1">Uncharacterized protein</fullName>
    </submittedName>
</protein>
<dbReference type="Proteomes" id="UP000183028">
    <property type="component" value="Unassembled WGS sequence"/>
</dbReference>
<keyword evidence="2" id="KW-1185">Reference proteome</keyword>
<dbReference type="PROSITE" id="PS51257">
    <property type="entry name" value="PROKAR_LIPOPROTEIN"/>
    <property type="match status" value="1"/>
</dbReference>
<accession>A0A1H6X1U0</accession>
<name>A0A1H6X1U0_9FIRM</name>
<gene>
    <name evidence="1" type="ORF">SAMN04487834_10775</name>
</gene>
<dbReference type="AlphaFoldDB" id="A0A1H6X1U0"/>
<dbReference type="EMBL" id="FNYK01000077">
    <property type="protein sequence ID" value="SEJ22106.1"/>
    <property type="molecule type" value="Genomic_DNA"/>
</dbReference>
<evidence type="ECO:0000313" key="2">
    <source>
        <dbReference type="Proteomes" id="UP000183028"/>
    </source>
</evidence>
<organism evidence="1 2">
    <name type="scientific">Sharpea azabuensis</name>
    <dbReference type="NCBI Taxonomy" id="322505"/>
    <lineage>
        <taxon>Bacteria</taxon>
        <taxon>Bacillati</taxon>
        <taxon>Bacillota</taxon>
        <taxon>Erysipelotrichia</taxon>
        <taxon>Erysipelotrichales</taxon>
        <taxon>Coprobacillaceae</taxon>
        <taxon>Sharpea</taxon>
    </lineage>
</organism>
<reference evidence="2" key="1">
    <citation type="submission" date="2016-10" db="EMBL/GenBank/DDBJ databases">
        <authorList>
            <person name="Varghese N."/>
        </authorList>
    </citation>
    <scope>NUCLEOTIDE SEQUENCE [LARGE SCALE GENOMIC DNA]</scope>
    <source>
        <strain evidence="2">DSM 20406</strain>
    </source>
</reference>
<sequence length="69" mass="7589">MKKRIAVFVLLIMAMVLCLVLMGCGQNTDNRPDENFDTGDSSIMDGTNNPEGTIFSKFKGNAFSRQVSL</sequence>